<feature type="region of interest" description="Disordered" evidence="1">
    <location>
        <begin position="1"/>
        <end position="54"/>
    </location>
</feature>
<organism evidence="2 3">
    <name type="scientific">Pleurodeles waltl</name>
    <name type="common">Iberian ribbed newt</name>
    <dbReference type="NCBI Taxonomy" id="8319"/>
    <lineage>
        <taxon>Eukaryota</taxon>
        <taxon>Metazoa</taxon>
        <taxon>Chordata</taxon>
        <taxon>Craniata</taxon>
        <taxon>Vertebrata</taxon>
        <taxon>Euteleostomi</taxon>
        <taxon>Amphibia</taxon>
        <taxon>Batrachia</taxon>
        <taxon>Caudata</taxon>
        <taxon>Salamandroidea</taxon>
        <taxon>Salamandridae</taxon>
        <taxon>Pleurodelinae</taxon>
        <taxon>Pleurodeles</taxon>
    </lineage>
</organism>
<keyword evidence="3" id="KW-1185">Reference proteome</keyword>
<comment type="caution">
    <text evidence="2">The sequence shown here is derived from an EMBL/GenBank/DDBJ whole genome shotgun (WGS) entry which is preliminary data.</text>
</comment>
<name>A0AAV7M836_PLEWA</name>
<dbReference type="AlphaFoldDB" id="A0AAV7M836"/>
<reference evidence="2" key="1">
    <citation type="journal article" date="2022" name="bioRxiv">
        <title>Sequencing and chromosome-scale assembly of the giantPleurodeles waltlgenome.</title>
        <authorList>
            <person name="Brown T."/>
            <person name="Elewa A."/>
            <person name="Iarovenko S."/>
            <person name="Subramanian E."/>
            <person name="Araus A.J."/>
            <person name="Petzold A."/>
            <person name="Susuki M."/>
            <person name="Suzuki K.-i.T."/>
            <person name="Hayashi T."/>
            <person name="Toyoda A."/>
            <person name="Oliveira C."/>
            <person name="Osipova E."/>
            <person name="Leigh N.D."/>
            <person name="Simon A."/>
            <person name="Yun M.H."/>
        </authorList>
    </citation>
    <scope>NUCLEOTIDE SEQUENCE</scope>
    <source>
        <strain evidence="2">20211129_DDA</strain>
        <tissue evidence="2">Liver</tissue>
    </source>
</reference>
<feature type="compositionally biased region" description="Polar residues" evidence="1">
    <location>
        <begin position="1"/>
        <end position="19"/>
    </location>
</feature>
<protein>
    <submittedName>
        <fullName evidence="2">Uncharacterized protein</fullName>
    </submittedName>
</protein>
<accession>A0AAV7M836</accession>
<gene>
    <name evidence="2" type="ORF">NDU88_002413</name>
</gene>
<evidence type="ECO:0000313" key="2">
    <source>
        <dbReference type="EMBL" id="KAJ1097288.1"/>
    </source>
</evidence>
<evidence type="ECO:0000256" key="1">
    <source>
        <dbReference type="SAM" id="MobiDB-lite"/>
    </source>
</evidence>
<proteinExistence type="predicted"/>
<evidence type="ECO:0000313" key="3">
    <source>
        <dbReference type="Proteomes" id="UP001066276"/>
    </source>
</evidence>
<sequence length="84" mass="8823">MRSTESGGSWSPETESYVSTAAAPTARLAMPSQRCAPSANSVRNTSSRLQFPRVSASQRRKCGRGCASPTEGCTALVVLSNTTL</sequence>
<dbReference type="EMBL" id="JANPWB010000014">
    <property type="protein sequence ID" value="KAJ1097288.1"/>
    <property type="molecule type" value="Genomic_DNA"/>
</dbReference>
<feature type="compositionally biased region" description="Polar residues" evidence="1">
    <location>
        <begin position="38"/>
        <end position="49"/>
    </location>
</feature>
<dbReference type="Proteomes" id="UP001066276">
    <property type="component" value="Chromosome 10"/>
</dbReference>